<dbReference type="EC" id="2.3.1.48" evidence="3 12"/>
<dbReference type="SUPFAM" id="SSF55729">
    <property type="entry name" value="Acyl-CoA N-acyltransferases (Nat)"/>
    <property type="match status" value="1"/>
</dbReference>
<feature type="compositionally biased region" description="Low complexity" evidence="13">
    <location>
        <begin position="79"/>
        <end position="115"/>
    </location>
</feature>
<keyword evidence="16" id="KW-1185">Reference proteome</keyword>
<comment type="caution">
    <text evidence="15">The sequence shown here is derived from an EMBL/GenBank/DDBJ whole genome shotgun (WGS) entry which is preliminary data.</text>
</comment>
<evidence type="ECO:0000259" key="14">
    <source>
        <dbReference type="PROSITE" id="PS51726"/>
    </source>
</evidence>
<keyword evidence="10 12" id="KW-0539">Nucleus</keyword>
<comment type="similarity">
    <text evidence="2 12">Belongs to the MYST (SAS/MOZ) family.</text>
</comment>
<dbReference type="VEuPathDB" id="FungiDB:LCOR_08695.1"/>
<accession>A0A068S709</accession>
<feature type="compositionally biased region" description="Basic residues" evidence="13">
    <location>
        <begin position="479"/>
        <end position="490"/>
    </location>
</feature>
<dbReference type="Proteomes" id="UP000027586">
    <property type="component" value="Unassembled WGS sequence"/>
</dbReference>
<evidence type="ECO:0000256" key="13">
    <source>
        <dbReference type="SAM" id="MobiDB-lite"/>
    </source>
</evidence>
<evidence type="ECO:0000256" key="3">
    <source>
        <dbReference type="ARBA" id="ARBA00013184"/>
    </source>
</evidence>
<keyword evidence="5" id="KW-0479">Metal-binding</keyword>
<dbReference type="EMBL" id="CBTN010000049">
    <property type="protein sequence ID" value="CDH57795.1"/>
    <property type="molecule type" value="Genomic_DNA"/>
</dbReference>
<gene>
    <name evidence="15" type="ORF">LCOR_08695.1</name>
</gene>
<dbReference type="Pfam" id="PF17772">
    <property type="entry name" value="zf-MYST"/>
    <property type="match status" value="1"/>
</dbReference>
<dbReference type="InterPro" id="IPR002717">
    <property type="entry name" value="HAT_MYST-type"/>
</dbReference>
<feature type="region of interest" description="Disordered" evidence="13">
    <location>
        <begin position="74"/>
        <end position="131"/>
    </location>
</feature>
<dbReference type="FunFam" id="3.30.60.60:FF:000001">
    <property type="entry name" value="Histone acetyltransferase"/>
    <property type="match status" value="1"/>
</dbReference>
<dbReference type="InterPro" id="IPR036388">
    <property type="entry name" value="WH-like_DNA-bd_sf"/>
</dbReference>
<reference evidence="15" key="1">
    <citation type="submission" date="2013-08" db="EMBL/GenBank/DDBJ databases">
        <title>Gene expansion shapes genome architecture in the human pathogen Lichtheimia corymbifera: an evolutionary genomics analysis in the ancient terrestrial Mucorales (Mucoromycotina).</title>
        <authorList>
            <person name="Schwartze V.U."/>
            <person name="Winter S."/>
            <person name="Shelest E."/>
            <person name="Marcet-Houben M."/>
            <person name="Horn F."/>
            <person name="Wehner S."/>
            <person name="Hoffmann K."/>
            <person name="Riege K."/>
            <person name="Sammeth M."/>
            <person name="Nowrousian M."/>
            <person name="Valiante V."/>
            <person name="Linde J."/>
            <person name="Jacobsen I.D."/>
            <person name="Marz M."/>
            <person name="Brakhage A.A."/>
            <person name="Gabaldon T."/>
            <person name="Bocker S."/>
            <person name="Voigt K."/>
        </authorList>
    </citation>
    <scope>NUCLEOTIDE SEQUENCE [LARGE SCALE GENOMIC DNA]</scope>
    <source>
        <strain evidence="15">FSU 9682</strain>
    </source>
</reference>
<dbReference type="PANTHER" id="PTHR10615">
    <property type="entry name" value="HISTONE ACETYLTRANSFERASE"/>
    <property type="match status" value="1"/>
</dbReference>
<dbReference type="OrthoDB" id="787137at2759"/>
<dbReference type="FunFam" id="3.40.630.30:FF:000001">
    <property type="entry name" value="Histone acetyltransferase"/>
    <property type="match status" value="1"/>
</dbReference>
<dbReference type="GO" id="GO:0005634">
    <property type="term" value="C:nucleus"/>
    <property type="evidence" value="ECO:0007669"/>
    <property type="project" value="UniProtKB-SubCell"/>
</dbReference>
<sequence>MTKDLARQPRFTRATASSNNQNDIYGLNGTSDMPMYSTLKALYDGQTWFGPQYARGLPGRKSIERYEAVKRLIEATTVPPTSDTAESTPPPATTEDSTVTTTTVADTETRSTSPSSPTPPPSSTSSRFDLRPRHHPVALPTQSFLQFPASSTGVQGGPDQRRRIQKVQIGSYLIDVWYPAPYPEEYSQLEVLHICDFCLRYMKSAFIAKRHKAKCPMKHPPGDEIYRDGILSVFEVDGRKNKIYCQNLCLLAKMFLDHKTLYYDVEPFLFYILTETDAQGCHFVGYFSKEKQSLLDYNLSCIVTLPSHQRKGYGQFLIDFSYMLSQKEGKIGTPERPLSDLGLLSYRKYWTRRIWEELQKNHGIMSVEELSQTVHMTVQDTVDTLAANDMLRFNEKSARYEIQLSKNKLPKSQRGPTAKMELLTWAPYKTTTANGGDTGEIVNIPREAAAVAAATHTITLPTQGRGRRRKSSSGLQNTGKRRSRKRKLEE</sequence>
<dbReference type="GO" id="GO:0008270">
    <property type="term" value="F:zinc ion binding"/>
    <property type="evidence" value="ECO:0007669"/>
    <property type="project" value="UniProtKB-KW"/>
</dbReference>
<protein>
    <recommendedName>
        <fullName evidence="3 12">Histone acetyltransferase</fullName>
        <ecNumber evidence="3 12">2.3.1.48</ecNumber>
    </recommendedName>
</protein>
<evidence type="ECO:0000256" key="5">
    <source>
        <dbReference type="ARBA" id="ARBA00022723"/>
    </source>
</evidence>
<dbReference type="InterPro" id="IPR016181">
    <property type="entry name" value="Acyl_CoA_acyltransferase"/>
</dbReference>
<evidence type="ECO:0000256" key="12">
    <source>
        <dbReference type="RuleBase" id="RU361211"/>
    </source>
</evidence>
<dbReference type="GO" id="GO:0003682">
    <property type="term" value="F:chromatin binding"/>
    <property type="evidence" value="ECO:0007669"/>
    <property type="project" value="TreeGrafter"/>
</dbReference>
<dbReference type="GO" id="GO:1990467">
    <property type="term" value="C:NuA3a histone acetyltransferase complex"/>
    <property type="evidence" value="ECO:0007669"/>
    <property type="project" value="TreeGrafter"/>
</dbReference>
<feature type="region of interest" description="Disordered" evidence="13">
    <location>
        <begin position="1"/>
        <end position="29"/>
    </location>
</feature>
<dbReference type="GO" id="GO:0006357">
    <property type="term" value="P:regulation of transcription by RNA polymerase II"/>
    <property type="evidence" value="ECO:0007669"/>
    <property type="project" value="TreeGrafter"/>
</dbReference>
<evidence type="ECO:0000256" key="1">
    <source>
        <dbReference type="ARBA" id="ARBA00004123"/>
    </source>
</evidence>
<feature type="active site" description="Proton donor/acceptor" evidence="11">
    <location>
        <position position="335"/>
    </location>
</feature>
<dbReference type="Gene3D" id="1.10.10.10">
    <property type="entry name" value="Winged helix-like DNA-binding domain superfamily/Winged helix DNA-binding domain"/>
    <property type="match status" value="1"/>
</dbReference>
<evidence type="ECO:0000313" key="15">
    <source>
        <dbReference type="EMBL" id="CDH57795.1"/>
    </source>
</evidence>
<organism evidence="15 16">
    <name type="scientific">Lichtheimia corymbifera JMRC:FSU:9682</name>
    <dbReference type="NCBI Taxonomy" id="1263082"/>
    <lineage>
        <taxon>Eukaryota</taxon>
        <taxon>Fungi</taxon>
        <taxon>Fungi incertae sedis</taxon>
        <taxon>Mucoromycota</taxon>
        <taxon>Mucoromycotina</taxon>
        <taxon>Mucoromycetes</taxon>
        <taxon>Mucorales</taxon>
        <taxon>Lichtheimiaceae</taxon>
        <taxon>Lichtheimia</taxon>
    </lineage>
</organism>
<evidence type="ECO:0000256" key="7">
    <source>
        <dbReference type="ARBA" id="ARBA00022833"/>
    </source>
</evidence>
<feature type="region of interest" description="Disordered" evidence="13">
    <location>
        <begin position="457"/>
        <end position="490"/>
    </location>
</feature>
<dbReference type="InterPro" id="IPR050603">
    <property type="entry name" value="MYST_HAT"/>
</dbReference>
<comment type="subcellular location">
    <subcellularLocation>
        <location evidence="1 12">Nucleus</location>
    </subcellularLocation>
</comment>
<dbReference type="InterPro" id="IPR040706">
    <property type="entry name" value="Zf-MYST"/>
</dbReference>
<evidence type="ECO:0000313" key="16">
    <source>
        <dbReference type="Proteomes" id="UP000027586"/>
    </source>
</evidence>
<keyword evidence="4" id="KW-0808">Transferase</keyword>
<dbReference type="PANTHER" id="PTHR10615:SF161">
    <property type="entry name" value="HISTONE ACETYLTRANSFERASE KAT7"/>
    <property type="match status" value="1"/>
</dbReference>
<evidence type="ECO:0000256" key="9">
    <source>
        <dbReference type="ARBA" id="ARBA00022990"/>
    </source>
</evidence>
<evidence type="ECO:0000256" key="6">
    <source>
        <dbReference type="ARBA" id="ARBA00022771"/>
    </source>
</evidence>
<keyword evidence="7" id="KW-0862">Zinc</keyword>
<dbReference type="Gene3D" id="3.40.630.30">
    <property type="match status" value="1"/>
</dbReference>
<dbReference type="PROSITE" id="PS51726">
    <property type="entry name" value="MYST_HAT"/>
    <property type="match status" value="1"/>
</dbReference>
<keyword evidence="8" id="KW-0156">Chromatin regulator</keyword>
<evidence type="ECO:0000256" key="11">
    <source>
        <dbReference type="PIRSR" id="PIRSR602717-51"/>
    </source>
</evidence>
<dbReference type="AlphaFoldDB" id="A0A068S709"/>
<keyword evidence="6" id="KW-0863">Zinc-finger</keyword>
<feature type="domain" description="MYST-type HAT" evidence="14">
    <location>
        <begin position="159"/>
        <end position="427"/>
    </location>
</feature>
<dbReference type="STRING" id="1263082.A0A068S709"/>
<proteinExistence type="inferred from homology"/>
<dbReference type="Gene3D" id="3.30.60.60">
    <property type="entry name" value="N-acetyl transferase-like"/>
    <property type="match status" value="1"/>
</dbReference>
<evidence type="ECO:0000256" key="8">
    <source>
        <dbReference type="ARBA" id="ARBA00022853"/>
    </source>
</evidence>
<dbReference type="GO" id="GO:0004402">
    <property type="term" value="F:histone acetyltransferase activity"/>
    <property type="evidence" value="ECO:0007669"/>
    <property type="project" value="InterPro"/>
</dbReference>
<dbReference type="GO" id="GO:0031507">
    <property type="term" value="P:heterochromatin formation"/>
    <property type="evidence" value="ECO:0007669"/>
    <property type="project" value="UniProtKB-ARBA"/>
</dbReference>
<keyword evidence="9" id="KW-0007">Acetylation</keyword>
<dbReference type="Pfam" id="PF01853">
    <property type="entry name" value="MOZ_SAS"/>
    <property type="match status" value="1"/>
</dbReference>
<dbReference type="GO" id="GO:0003712">
    <property type="term" value="F:transcription coregulator activity"/>
    <property type="evidence" value="ECO:0007669"/>
    <property type="project" value="TreeGrafter"/>
</dbReference>
<evidence type="ECO:0000256" key="2">
    <source>
        <dbReference type="ARBA" id="ARBA00010107"/>
    </source>
</evidence>
<comment type="catalytic activity">
    <reaction evidence="12">
        <text>L-lysyl-[protein] + acetyl-CoA = N(6)-acetyl-L-lysyl-[protein] + CoA + H(+)</text>
        <dbReference type="Rhea" id="RHEA:45948"/>
        <dbReference type="Rhea" id="RHEA-COMP:9752"/>
        <dbReference type="Rhea" id="RHEA-COMP:10731"/>
        <dbReference type="ChEBI" id="CHEBI:15378"/>
        <dbReference type="ChEBI" id="CHEBI:29969"/>
        <dbReference type="ChEBI" id="CHEBI:57287"/>
        <dbReference type="ChEBI" id="CHEBI:57288"/>
        <dbReference type="ChEBI" id="CHEBI:61930"/>
        <dbReference type="EC" id="2.3.1.48"/>
    </reaction>
</comment>
<feature type="compositionally biased region" description="Polar residues" evidence="13">
    <location>
        <begin position="14"/>
        <end position="29"/>
    </location>
</feature>
<name>A0A068S709_9FUNG</name>
<evidence type="ECO:0000256" key="4">
    <source>
        <dbReference type="ARBA" id="ARBA00022679"/>
    </source>
</evidence>
<evidence type="ECO:0000256" key="10">
    <source>
        <dbReference type="ARBA" id="ARBA00023242"/>
    </source>
</evidence>